<name>A0A8T1HAV4_9STRA</name>
<reference evidence="3" key="1">
    <citation type="submission" date="2018-05" db="EMBL/GenBank/DDBJ databases">
        <title>Effector identification in a new, highly contiguous assembly of the strawberry crown rot pathogen Phytophthora cactorum.</title>
        <authorList>
            <person name="Armitage A.D."/>
            <person name="Nellist C.F."/>
            <person name="Bates H."/>
            <person name="Vickerstaff R.J."/>
            <person name="Harrison R.J."/>
        </authorList>
    </citation>
    <scope>NUCLEOTIDE SEQUENCE</scope>
    <source>
        <strain evidence="2">4040</strain>
        <strain evidence="3">P421</strain>
    </source>
</reference>
<dbReference type="EMBL" id="RCMK01001069">
    <property type="protein sequence ID" value="KAG2902991.1"/>
    <property type="molecule type" value="Genomic_DNA"/>
</dbReference>
<feature type="compositionally biased region" description="Polar residues" evidence="1">
    <location>
        <begin position="62"/>
        <end position="78"/>
    </location>
</feature>
<protein>
    <submittedName>
        <fullName evidence="3">Uncharacterized protein</fullName>
    </submittedName>
</protein>
<evidence type="ECO:0000256" key="1">
    <source>
        <dbReference type="SAM" id="MobiDB-lite"/>
    </source>
</evidence>
<evidence type="ECO:0000313" key="4">
    <source>
        <dbReference type="Proteomes" id="UP000760860"/>
    </source>
</evidence>
<accession>A0A8T1HAV4</accession>
<dbReference type="VEuPathDB" id="FungiDB:PC110_g2599"/>
<dbReference type="Proteomes" id="UP000736787">
    <property type="component" value="Unassembled WGS sequence"/>
</dbReference>
<evidence type="ECO:0000313" key="2">
    <source>
        <dbReference type="EMBL" id="KAG2902991.1"/>
    </source>
</evidence>
<gene>
    <name evidence="2" type="ORF">PC117_g21356</name>
    <name evidence="3" type="ORF">PC129_g19801</name>
</gene>
<feature type="compositionally biased region" description="Basic and acidic residues" evidence="1">
    <location>
        <begin position="11"/>
        <end position="28"/>
    </location>
</feature>
<dbReference type="Proteomes" id="UP000760860">
    <property type="component" value="Unassembled WGS sequence"/>
</dbReference>
<feature type="region of interest" description="Disordered" evidence="1">
    <location>
        <begin position="1"/>
        <end position="127"/>
    </location>
</feature>
<dbReference type="AlphaFoldDB" id="A0A8T1HAV4"/>
<feature type="compositionally biased region" description="Basic and acidic residues" evidence="1">
    <location>
        <begin position="95"/>
        <end position="108"/>
    </location>
</feature>
<sequence>MPRAGCSSHWSEPELSYRPHTPGEKRLAPGDAVASPGAALAANVPGHNRQRRQGSFHGGVPQTPTSSVNEGNYFSSPGTGYETGDDAAPQSGPRDSGDHHAPRAKLEEAEPQLDTRAASHSALSYLE</sequence>
<proteinExistence type="predicted"/>
<dbReference type="EMBL" id="RCMV01001314">
    <property type="protein sequence ID" value="KAG3209189.1"/>
    <property type="molecule type" value="Genomic_DNA"/>
</dbReference>
<evidence type="ECO:0000313" key="3">
    <source>
        <dbReference type="EMBL" id="KAG3209189.1"/>
    </source>
</evidence>
<organism evidence="3 4">
    <name type="scientific">Phytophthora cactorum</name>
    <dbReference type="NCBI Taxonomy" id="29920"/>
    <lineage>
        <taxon>Eukaryota</taxon>
        <taxon>Sar</taxon>
        <taxon>Stramenopiles</taxon>
        <taxon>Oomycota</taxon>
        <taxon>Peronosporomycetes</taxon>
        <taxon>Peronosporales</taxon>
        <taxon>Peronosporaceae</taxon>
        <taxon>Phytophthora</taxon>
    </lineage>
</organism>
<comment type="caution">
    <text evidence="3">The sequence shown here is derived from an EMBL/GenBank/DDBJ whole genome shotgun (WGS) entry which is preliminary data.</text>
</comment>